<gene>
    <name evidence="8" type="primary">N</name>
    <name evidence="8" type="ORF">CR513_18241</name>
</gene>
<dbReference type="InterPro" id="IPR058546">
    <property type="entry name" value="RPS4B/Roq1-like_LRR"/>
</dbReference>
<dbReference type="PRINTS" id="PR00364">
    <property type="entry name" value="DISEASERSIST"/>
</dbReference>
<dbReference type="SUPFAM" id="SSF46785">
    <property type="entry name" value="Winged helix' DNA-binding domain"/>
    <property type="match status" value="1"/>
</dbReference>
<evidence type="ECO:0000256" key="5">
    <source>
        <dbReference type="SAM" id="Coils"/>
    </source>
</evidence>
<sequence length="1493" mass="169800">MAMMLCEGDSSSAFSRGWTYDVFLSFRGEDTRRSFTGSLYHGLHQRGINVFIDDEKLRRGEELSPALLGAIEESRIAIIVFSHNYASSTWCLDELAKILECYKTRGQLVWPVFFHVDPSVVRHQRGSFGTAMAKHEDRFKGDVEKMQKWKKALFEVANLSGWTLENGYVTNSTKHFFLFFILMGNLLHGRYEFELIQEIIEEASRKLNHTNLHIAEYPVGIETRMSEVKSLLHIEPGEDIRVIGIYGLGGIGKTTIARAIYNMIAGQFEAASFLVDIRENSHQRQGLVQLQEALLFDTVGDKNIKLGNIYKGIPIIKKRLCCKKVLLILDDVDKLEQLQALAGGRDWFGFGSVIIITTRDKHLLAAHQVDKTYEVKKLNHGEAFELFTWSAFKRKAPDAGYFDISNSVVLHAEGLPLALKVMGSNLFGKTVEEWKSALGKYEKIPNKEVQNVLRVTYDNLEENEKEIFLDIACFFKGETMEYVEKTLQACGFYPKFGISVLVDRSLVSIDEYNRLKMHDLIQDMGREIVREVSPLEPGKRSRLWYHEDVFEVLSENKGTYRIQGIMVDLPDQYMVHLEDDSFKKMKNLKILIVRNGHFFGSPQHLPNNLRVLDWMEYPSSSLPSSFQPKKLVALNLSHSRFTMQEPFKYLDSLTSMDLSSCKLLAKLPDISRVPNLTELNLDFCTNLEEVHDSVGFLDKLVELRVYGCTKLKVFPSAIRLTSLRSLILNWCSSLQNFPAILGKMDNLISISIEGTGIQELPPSFGNLVGLQELSMTSCLSLKELPDNIDMLQNLRNLDMEGCPQLRSFLTKLRDMGQSTLTFGNIQSLNLENCGLIDEDLPIIFNCFPKLASLVLSGNNFVSLPSCIQEFPCLELLHLDNCRKLQEIQGIPPNLQYINARNCISLTAESSNLLLSQKTFEACQLQAMVPGTRVPEWFDHINKEEYMTFWVGRKLPAIILCFALAVESEMKENFNCEIHFYINGDEVYELEIPRCFSDMVTDHVWLYDLRTDPSIQSQNLDLYLMDDWNQIEISCDKISGASNVTVSWCGVHVCKQEANMKNILFTDPDPDIDSSTHSEKVDTDLDTNSEESTKSIEDCNKLDDNYYNLNNLEGCETLDRKIEEWWKIGNDKENNIGACHTDMDQNQEKNLLHQKPLDGVTKDSMASLYFGDIGSVKASKSNILAVNHPVKAQPQSQVKSSIQTPNVQAPRTTVSLDKVTRGEPPQNTNSTMVLLPTTIDSLRNQINLTINDADMEAFYAVLDAETSVVSPNNDSRVVSELANKMPSEETKKALKTLQDFVTKDFSVLLGPCEYNIMKDTLDYLINLPAEDGISVEIRSLIIQVSRQFTHLSWDYTCEGKKIESTTAKLLKADELEVGLEANKIYFKEVMCLENELCNELAYLEERKKELEEQINAVKANISASQAARNIATQTKREIFAEAKILKAQRDVLREQVPHLRDEKELAKKIQAHIRDEWSKLGEKINKSLRHEEFD</sequence>
<keyword evidence="9" id="KW-1185">Reference proteome</keyword>
<dbReference type="Pfam" id="PF23286">
    <property type="entry name" value="LRR_13"/>
    <property type="match status" value="1"/>
</dbReference>
<feature type="coiled-coil region" evidence="5">
    <location>
        <begin position="1392"/>
        <end position="1461"/>
    </location>
</feature>
<dbReference type="InterPro" id="IPR044974">
    <property type="entry name" value="Disease_R_plants"/>
</dbReference>
<evidence type="ECO:0000256" key="4">
    <source>
        <dbReference type="ARBA" id="ARBA00023027"/>
    </source>
</evidence>
<dbReference type="InterPro" id="IPR032675">
    <property type="entry name" value="LRR_dom_sf"/>
</dbReference>
<comment type="caution">
    <text evidence="8">The sequence shown here is derived from an EMBL/GenBank/DDBJ whole genome shotgun (WGS) entry which is preliminary data.</text>
</comment>
<dbReference type="InterPro" id="IPR027417">
    <property type="entry name" value="P-loop_NTPase"/>
</dbReference>
<dbReference type="Gene3D" id="3.40.50.300">
    <property type="entry name" value="P-loop containing nucleotide triphosphate hydrolases"/>
    <property type="match status" value="1"/>
</dbReference>
<dbReference type="SUPFAM" id="SSF52200">
    <property type="entry name" value="Toll/Interleukin receptor TIR domain"/>
    <property type="match status" value="1"/>
</dbReference>
<dbReference type="SUPFAM" id="SSF52058">
    <property type="entry name" value="L domain-like"/>
    <property type="match status" value="1"/>
</dbReference>
<dbReference type="GO" id="GO:0043531">
    <property type="term" value="F:ADP binding"/>
    <property type="evidence" value="ECO:0007669"/>
    <property type="project" value="InterPro"/>
</dbReference>
<dbReference type="Gene3D" id="3.80.10.10">
    <property type="entry name" value="Ribonuclease Inhibitor"/>
    <property type="match status" value="2"/>
</dbReference>
<keyword evidence="4" id="KW-0520">NAD</keyword>
<dbReference type="OrthoDB" id="1901675at2759"/>
<dbReference type="STRING" id="157652.A0A371H7Z7"/>
<organism evidence="8 9">
    <name type="scientific">Mucuna pruriens</name>
    <name type="common">Velvet bean</name>
    <name type="synonym">Dolichos pruriens</name>
    <dbReference type="NCBI Taxonomy" id="157652"/>
    <lineage>
        <taxon>Eukaryota</taxon>
        <taxon>Viridiplantae</taxon>
        <taxon>Streptophyta</taxon>
        <taxon>Embryophyta</taxon>
        <taxon>Tracheophyta</taxon>
        <taxon>Spermatophyta</taxon>
        <taxon>Magnoliopsida</taxon>
        <taxon>eudicotyledons</taxon>
        <taxon>Gunneridae</taxon>
        <taxon>Pentapetalae</taxon>
        <taxon>rosids</taxon>
        <taxon>fabids</taxon>
        <taxon>Fabales</taxon>
        <taxon>Fabaceae</taxon>
        <taxon>Papilionoideae</taxon>
        <taxon>50 kb inversion clade</taxon>
        <taxon>NPAAA clade</taxon>
        <taxon>indigoferoid/millettioid clade</taxon>
        <taxon>Phaseoleae</taxon>
        <taxon>Mucuna</taxon>
    </lineage>
</organism>
<dbReference type="InterPro" id="IPR003593">
    <property type="entry name" value="AAA+_ATPase"/>
</dbReference>
<dbReference type="InterPro" id="IPR058192">
    <property type="entry name" value="WHD_ROQ1-like"/>
</dbReference>
<keyword evidence="5" id="KW-0175">Coiled coil</keyword>
<proteinExistence type="predicted"/>
<dbReference type="FunFam" id="3.40.50.10140:FF:000007">
    <property type="entry name" value="Disease resistance protein (TIR-NBS-LRR class)"/>
    <property type="match status" value="1"/>
</dbReference>
<evidence type="ECO:0000313" key="9">
    <source>
        <dbReference type="Proteomes" id="UP000257109"/>
    </source>
</evidence>
<accession>A0A371H7Z7</accession>
<dbReference type="Gene3D" id="1.10.8.430">
    <property type="entry name" value="Helical domain of apoptotic protease-activating factors"/>
    <property type="match status" value="1"/>
</dbReference>
<dbReference type="PROSITE" id="PS50104">
    <property type="entry name" value="TIR"/>
    <property type="match status" value="1"/>
</dbReference>
<keyword evidence="1" id="KW-0433">Leucine-rich repeat</keyword>
<keyword evidence="3" id="KW-0611">Plant defense</keyword>
<dbReference type="SMART" id="SM00382">
    <property type="entry name" value="AAA"/>
    <property type="match status" value="1"/>
</dbReference>
<dbReference type="InterPro" id="IPR000157">
    <property type="entry name" value="TIR_dom"/>
</dbReference>
<dbReference type="EMBL" id="QJKJ01003373">
    <property type="protein sequence ID" value="RDX98793.1"/>
    <property type="molecule type" value="Genomic_DNA"/>
</dbReference>
<dbReference type="GO" id="GO:0007165">
    <property type="term" value="P:signal transduction"/>
    <property type="evidence" value="ECO:0007669"/>
    <property type="project" value="InterPro"/>
</dbReference>
<reference evidence="8" key="1">
    <citation type="submission" date="2018-05" db="EMBL/GenBank/DDBJ databases">
        <title>Draft genome of Mucuna pruriens seed.</title>
        <authorList>
            <person name="Nnadi N.E."/>
            <person name="Vos R."/>
            <person name="Hasami M.H."/>
            <person name="Devisetty U.K."/>
            <person name="Aguiy J.C."/>
        </authorList>
    </citation>
    <scope>NUCLEOTIDE SEQUENCE [LARGE SCALE GENOMIC DNA]</scope>
    <source>
        <strain evidence="8">JCA_2017</strain>
    </source>
</reference>
<protein>
    <submittedName>
        <fullName evidence="8">TMV resistance protein N</fullName>
    </submittedName>
</protein>
<dbReference type="InterPro" id="IPR035897">
    <property type="entry name" value="Toll_tir_struct_dom_sf"/>
</dbReference>
<evidence type="ECO:0000256" key="6">
    <source>
        <dbReference type="SAM" id="MobiDB-lite"/>
    </source>
</evidence>
<dbReference type="InterPro" id="IPR042197">
    <property type="entry name" value="Apaf_helical"/>
</dbReference>
<feature type="domain" description="TIR" evidence="7">
    <location>
        <begin position="18"/>
        <end position="207"/>
    </location>
</feature>
<dbReference type="Gene3D" id="3.40.50.10140">
    <property type="entry name" value="Toll/interleukin-1 receptor homology (TIR) domain"/>
    <property type="match status" value="1"/>
</dbReference>
<evidence type="ECO:0000313" key="8">
    <source>
        <dbReference type="EMBL" id="RDX98793.1"/>
    </source>
</evidence>
<evidence type="ECO:0000256" key="1">
    <source>
        <dbReference type="ARBA" id="ARBA00022614"/>
    </source>
</evidence>
<dbReference type="InterPro" id="IPR036390">
    <property type="entry name" value="WH_DNA-bd_sf"/>
</dbReference>
<evidence type="ECO:0000256" key="3">
    <source>
        <dbReference type="ARBA" id="ARBA00022821"/>
    </source>
</evidence>
<dbReference type="SMART" id="SM00255">
    <property type="entry name" value="TIR"/>
    <property type="match status" value="1"/>
</dbReference>
<dbReference type="Pfam" id="PF00931">
    <property type="entry name" value="NB-ARC"/>
    <property type="match status" value="1"/>
</dbReference>
<dbReference type="SUPFAM" id="SSF52540">
    <property type="entry name" value="P-loop containing nucleoside triphosphate hydrolases"/>
    <property type="match status" value="1"/>
</dbReference>
<dbReference type="Pfam" id="PF23282">
    <property type="entry name" value="WHD_ROQ1"/>
    <property type="match status" value="1"/>
</dbReference>
<dbReference type="PANTHER" id="PTHR11017:SF422">
    <property type="entry name" value="RESISTANCE PROTEIN (TIR-NBS-LRR CLASS), PUTATIVE-RELATED"/>
    <property type="match status" value="1"/>
</dbReference>
<feature type="region of interest" description="Disordered" evidence="6">
    <location>
        <begin position="1067"/>
        <end position="1093"/>
    </location>
</feature>
<dbReference type="PANTHER" id="PTHR11017">
    <property type="entry name" value="LEUCINE-RICH REPEAT-CONTAINING PROTEIN"/>
    <property type="match status" value="1"/>
</dbReference>
<keyword evidence="2" id="KW-0677">Repeat</keyword>
<evidence type="ECO:0000256" key="2">
    <source>
        <dbReference type="ARBA" id="ARBA00022737"/>
    </source>
</evidence>
<dbReference type="Pfam" id="PF01582">
    <property type="entry name" value="TIR"/>
    <property type="match status" value="1"/>
</dbReference>
<evidence type="ECO:0000259" key="7">
    <source>
        <dbReference type="PROSITE" id="PS50104"/>
    </source>
</evidence>
<dbReference type="GO" id="GO:0006952">
    <property type="term" value="P:defense response"/>
    <property type="evidence" value="ECO:0007669"/>
    <property type="project" value="UniProtKB-KW"/>
</dbReference>
<dbReference type="Proteomes" id="UP000257109">
    <property type="component" value="Unassembled WGS sequence"/>
</dbReference>
<feature type="compositionally biased region" description="Basic and acidic residues" evidence="6">
    <location>
        <begin position="1073"/>
        <end position="1082"/>
    </location>
</feature>
<feature type="non-terminal residue" evidence="8">
    <location>
        <position position="1"/>
    </location>
</feature>
<name>A0A371H7Z7_MUCPR</name>
<dbReference type="InterPro" id="IPR002182">
    <property type="entry name" value="NB-ARC"/>
</dbReference>